<sequence length="114" mass="12516">MTDSTNPTQPDPVRPKLLGRIIGWLRAGYPQGVPRSDYVALFAVLHRHLTDYEVAAVAEELARENPEREITLADIEEAIARIAKEQPAPDDISRVASHLAAGGWPLAEPLTEPD</sequence>
<evidence type="ECO:0000313" key="1">
    <source>
        <dbReference type="EMBL" id="VFB00063.1"/>
    </source>
</evidence>
<dbReference type="RefSeq" id="WP_051016842.1">
    <property type="nucleotide sequence ID" value="NZ_CP026746.1"/>
</dbReference>
<dbReference type="InterPro" id="IPR021784">
    <property type="entry name" value="DUF3349"/>
</dbReference>
<proteinExistence type="predicted"/>
<reference evidence="1 2" key="1">
    <citation type="submission" date="2019-02" db="EMBL/GenBank/DDBJ databases">
        <authorList>
            <consortium name="Pathogen Informatics"/>
        </authorList>
    </citation>
    <scope>NUCLEOTIDE SEQUENCE [LARGE SCALE GENOMIC DNA]</scope>
    <source>
        <strain evidence="1 2">3012STDY6756504</strain>
    </source>
</reference>
<dbReference type="OrthoDB" id="4350726at2"/>
<protein>
    <submittedName>
        <fullName evidence="1">Protein of uncharacterized function (DUF3349)</fullName>
    </submittedName>
</protein>
<gene>
    <name evidence="1" type="ORF">NCTC10797_03854</name>
</gene>
<dbReference type="GeneID" id="57068992"/>
<name>A0A2L2JQ19_9NOCA</name>
<dbReference type="AlphaFoldDB" id="A0A2L2JQ19"/>
<dbReference type="Pfam" id="PF11829">
    <property type="entry name" value="DUF3349"/>
    <property type="match status" value="1"/>
</dbReference>
<accession>A0A2L2JQ19</accession>
<dbReference type="Gene3D" id="1.10.10.2390">
    <property type="match status" value="1"/>
</dbReference>
<organism evidence="1 2">
    <name type="scientific">Nocardia cyriacigeorgica</name>
    <dbReference type="NCBI Taxonomy" id="135487"/>
    <lineage>
        <taxon>Bacteria</taxon>
        <taxon>Bacillati</taxon>
        <taxon>Actinomycetota</taxon>
        <taxon>Actinomycetes</taxon>
        <taxon>Mycobacteriales</taxon>
        <taxon>Nocardiaceae</taxon>
        <taxon>Nocardia</taxon>
    </lineage>
</organism>
<dbReference type="EMBL" id="LR215973">
    <property type="protein sequence ID" value="VFB00063.1"/>
    <property type="molecule type" value="Genomic_DNA"/>
</dbReference>
<evidence type="ECO:0000313" key="2">
    <source>
        <dbReference type="Proteomes" id="UP000290439"/>
    </source>
</evidence>
<dbReference type="Proteomes" id="UP000290439">
    <property type="component" value="Chromosome"/>
</dbReference>
<dbReference type="Gene3D" id="6.10.140.2080">
    <property type="match status" value="1"/>
</dbReference>